<dbReference type="Gene3D" id="3.40.430.10">
    <property type="entry name" value="Dihydrofolate Reductase, subunit A"/>
    <property type="match status" value="1"/>
</dbReference>
<keyword evidence="3" id="KW-1185">Reference proteome</keyword>
<name>A0ABW8CCC5_9ACTN</name>
<evidence type="ECO:0000313" key="2">
    <source>
        <dbReference type="EMBL" id="MFI9103016.1"/>
    </source>
</evidence>
<dbReference type="Pfam" id="PF01872">
    <property type="entry name" value="RibD_C"/>
    <property type="match status" value="1"/>
</dbReference>
<feature type="domain" description="Bacterial bifunctional deaminase-reductase C-terminal" evidence="1">
    <location>
        <begin position="5"/>
        <end position="187"/>
    </location>
</feature>
<dbReference type="EMBL" id="JBITYG010000006">
    <property type="protein sequence ID" value="MFI9103016.1"/>
    <property type="molecule type" value="Genomic_DNA"/>
</dbReference>
<organism evidence="2 3">
    <name type="scientific">Streptomyces fildesensis</name>
    <dbReference type="NCBI Taxonomy" id="375757"/>
    <lineage>
        <taxon>Bacteria</taxon>
        <taxon>Bacillati</taxon>
        <taxon>Actinomycetota</taxon>
        <taxon>Actinomycetes</taxon>
        <taxon>Kitasatosporales</taxon>
        <taxon>Streptomycetaceae</taxon>
        <taxon>Streptomyces</taxon>
    </lineage>
</organism>
<evidence type="ECO:0000259" key="1">
    <source>
        <dbReference type="Pfam" id="PF01872"/>
    </source>
</evidence>
<reference evidence="2 3" key="1">
    <citation type="submission" date="2024-10" db="EMBL/GenBank/DDBJ databases">
        <title>The Natural Products Discovery Center: Release of the First 8490 Sequenced Strains for Exploring Actinobacteria Biosynthetic Diversity.</title>
        <authorList>
            <person name="Kalkreuter E."/>
            <person name="Kautsar S.A."/>
            <person name="Yang D."/>
            <person name="Bader C.D."/>
            <person name="Teijaro C.N."/>
            <person name="Fluegel L."/>
            <person name="Davis C.M."/>
            <person name="Simpson J.R."/>
            <person name="Lauterbach L."/>
            <person name="Steele A.D."/>
            <person name="Gui C."/>
            <person name="Meng S."/>
            <person name="Li G."/>
            <person name="Viehrig K."/>
            <person name="Ye F."/>
            <person name="Su P."/>
            <person name="Kiefer A.F."/>
            <person name="Nichols A."/>
            <person name="Cepeda A.J."/>
            <person name="Yan W."/>
            <person name="Fan B."/>
            <person name="Jiang Y."/>
            <person name="Adhikari A."/>
            <person name="Zheng C.-J."/>
            <person name="Schuster L."/>
            <person name="Cowan T.M."/>
            <person name="Smanski M.J."/>
            <person name="Chevrette M.G."/>
            <person name="De Carvalho L.P.S."/>
            <person name="Shen B."/>
        </authorList>
    </citation>
    <scope>NUCLEOTIDE SEQUENCE [LARGE SCALE GENOMIC DNA]</scope>
    <source>
        <strain evidence="2 3">NPDC053399</strain>
    </source>
</reference>
<comment type="caution">
    <text evidence="2">The sequence shown here is derived from an EMBL/GenBank/DDBJ whole genome shotgun (WGS) entry which is preliminary data.</text>
</comment>
<dbReference type="RefSeq" id="WP_399651401.1">
    <property type="nucleotide sequence ID" value="NZ_JBITYG010000006.1"/>
</dbReference>
<sequence>MTGQVIVDITMSLDGYVTAPGADIDHGLGVDGEPLHDWVFSGTAEDGGILDDMTARTGAVIMGRRTFDVVDGPHGWNESIGYGADRNTPPPVFVITHEAPRTWRLGDRFTFVTDGPHSALEQARVAAGEKDVVVMGGGAVCHEFLAEGLVDLLNIHLSPIVLGAGTRLFPAHDAKRLRLEQVGIVSTPSAHHLSYRVLN</sequence>
<dbReference type="InterPro" id="IPR002734">
    <property type="entry name" value="RibDG_C"/>
</dbReference>
<dbReference type="Proteomes" id="UP001614394">
    <property type="component" value="Unassembled WGS sequence"/>
</dbReference>
<dbReference type="PANTHER" id="PTHR38011">
    <property type="entry name" value="DIHYDROFOLATE REDUCTASE FAMILY PROTEIN (AFU_ORTHOLOGUE AFUA_8G06820)"/>
    <property type="match status" value="1"/>
</dbReference>
<accession>A0ABW8CCC5</accession>
<dbReference type="InterPro" id="IPR024072">
    <property type="entry name" value="DHFR-like_dom_sf"/>
</dbReference>
<protein>
    <submittedName>
        <fullName evidence="2">Dihydrofolate reductase family protein</fullName>
    </submittedName>
</protein>
<proteinExistence type="predicted"/>
<dbReference type="PANTHER" id="PTHR38011:SF12">
    <property type="entry name" value="BIFUNCTIONAL DEAMINASE-REDUCTASE DOMAIN PROTEIN"/>
    <property type="match status" value="1"/>
</dbReference>
<dbReference type="InterPro" id="IPR050765">
    <property type="entry name" value="Riboflavin_Biosynth_HTPR"/>
</dbReference>
<gene>
    <name evidence="2" type="ORF">ACIGXA_21085</name>
</gene>
<dbReference type="SUPFAM" id="SSF53597">
    <property type="entry name" value="Dihydrofolate reductase-like"/>
    <property type="match status" value="1"/>
</dbReference>
<evidence type="ECO:0000313" key="3">
    <source>
        <dbReference type="Proteomes" id="UP001614394"/>
    </source>
</evidence>